<feature type="transmembrane region" description="Helical" evidence="7">
    <location>
        <begin position="147"/>
        <end position="166"/>
    </location>
</feature>
<comment type="caution">
    <text evidence="8">The sequence shown here is derived from an EMBL/GenBank/DDBJ whole genome shotgun (WGS) entry which is preliminary data.</text>
</comment>
<accession>A0ABD3MG79</accession>
<dbReference type="InterPro" id="IPR007881">
    <property type="entry name" value="UNC-50"/>
</dbReference>
<feature type="transmembrane region" description="Helical" evidence="7">
    <location>
        <begin position="186"/>
        <end position="205"/>
    </location>
</feature>
<name>A0ABD3MG79_9STRA</name>
<keyword evidence="9" id="KW-1185">Reference proteome</keyword>
<evidence type="ECO:0000256" key="4">
    <source>
        <dbReference type="ARBA" id="ARBA00022989"/>
    </source>
</evidence>
<evidence type="ECO:0000313" key="9">
    <source>
        <dbReference type="Proteomes" id="UP001530293"/>
    </source>
</evidence>
<dbReference type="GO" id="GO:0016020">
    <property type="term" value="C:membrane"/>
    <property type="evidence" value="ECO:0007669"/>
    <property type="project" value="UniProtKB-SubCell"/>
</dbReference>
<feature type="compositionally biased region" description="Low complexity" evidence="6">
    <location>
        <begin position="15"/>
        <end position="26"/>
    </location>
</feature>
<dbReference type="PANTHER" id="PTHR12841:SF6">
    <property type="entry name" value="PROTEIN UNC-50 HOMOLOG"/>
    <property type="match status" value="1"/>
</dbReference>
<evidence type="ECO:0000256" key="3">
    <source>
        <dbReference type="ARBA" id="ARBA00022692"/>
    </source>
</evidence>
<dbReference type="Pfam" id="PF05216">
    <property type="entry name" value="UNC-50"/>
    <property type="match status" value="1"/>
</dbReference>
<comment type="similarity">
    <text evidence="2">Belongs to the unc-50 family.</text>
</comment>
<feature type="transmembrane region" description="Helical" evidence="7">
    <location>
        <begin position="112"/>
        <end position="135"/>
    </location>
</feature>
<evidence type="ECO:0000256" key="1">
    <source>
        <dbReference type="ARBA" id="ARBA00004141"/>
    </source>
</evidence>
<keyword evidence="4 7" id="KW-1133">Transmembrane helix</keyword>
<keyword evidence="5 7" id="KW-0472">Membrane</keyword>
<feature type="transmembrane region" description="Helical" evidence="7">
    <location>
        <begin position="250"/>
        <end position="270"/>
    </location>
</feature>
<keyword evidence="3 7" id="KW-0812">Transmembrane</keyword>
<comment type="subcellular location">
    <subcellularLocation>
        <location evidence="1">Membrane</location>
        <topology evidence="1">Multi-pass membrane protein</topology>
    </subcellularLocation>
</comment>
<dbReference type="Proteomes" id="UP001530293">
    <property type="component" value="Unassembled WGS sequence"/>
</dbReference>
<organism evidence="8 9">
    <name type="scientific">Discostella pseudostelligera</name>
    <dbReference type="NCBI Taxonomy" id="259834"/>
    <lineage>
        <taxon>Eukaryota</taxon>
        <taxon>Sar</taxon>
        <taxon>Stramenopiles</taxon>
        <taxon>Ochrophyta</taxon>
        <taxon>Bacillariophyta</taxon>
        <taxon>Coscinodiscophyceae</taxon>
        <taxon>Thalassiosirophycidae</taxon>
        <taxon>Stephanodiscales</taxon>
        <taxon>Stephanodiscaceae</taxon>
        <taxon>Discostella</taxon>
    </lineage>
</organism>
<evidence type="ECO:0000256" key="7">
    <source>
        <dbReference type="SAM" id="Phobius"/>
    </source>
</evidence>
<evidence type="ECO:0000313" key="8">
    <source>
        <dbReference type="EMBL" id="KAL3763115.1"/>
    </source>
</evidence>
<dbReference type="PANTHER" id="PTHR12841">
    <property type="entry name" value="PROTEIN UNC-50 HOMOLOG"/>
    <property type="match status" value="1"/>
</dbReference>
<dbReference type="EMBL" id="JALLBG020000128">
    <property type="protein sequence ID" value="KAL3763115.1"/>
    <property type="molecule type" value="Genomic_DNA"/>
</dbReference>
<feature type="region of interest" description="Disordered" evidence="6">
    <location>
        <begin position="1"/>
        <end position="52"/>
    </location>
</feature>
<protein>
    <submittedName>
        <fullName evidence="8">Uncharacterized protein</fullName>
    </submittedName>
</protein>
<feature type="transmembrane region" description="Helical" evidence="7">
    <location>
        <begin position="211"/>
        <end position="238"/>
    </location>
</feature>
<sequence>MSAADNNSKIMPVQSRPSTSTTSSSRGRGRGGGSGSASTLPYISDTSSSQNLTSTLTPQQYLTRMFDLQQMDLQSAVDQMRTLLSFYPQRVYKMAYYRKQTKNHWARDDPAFCFLQIVMLISFSIAYGFAFRIASFSAILGFVAKSILIHWLGFGVVVASIGRLVANQHLMITDRSANHVRQDVEWLYAFDIHCNAFVPLFVLLYGVQFFLLPVVLGTSLLSLGVSNTLFAVSFGWYFYITHLGYRALPFLINTEVFLFPIAAIIAIYVFNFVGYPFGLGWNASRIVAYIYFED</sequence>
<reference evidence="8 9" key="1">
    <citation type="submission" date="2024-10" db="EMBL/GenBank/DDBJ databases">
        <title>Updated reference genomes for cyclostephanoid diatoms.</title>
        <authorList>
            <person name="Roberts W.R."/>
            <person name="Alverson A.J."/>
        </authorList>
    </citation>
    <scope>NUCLEOTIDE SEQUENCE [LARGE SCALE GENOMIC DNA]</scope>
    <source>
        <strain evidence="8 9">AJA232-27</strain>
    </source>
</reference>
<gene>
    <name evidence="8" type="ORF">ACHAWU_005001</name>
</gene>
<proteinExistence type="inferred from homology"/>
<evidence type="ECO:0000256" key="2">
    <source>
        <dbReference type="ARBA" id="ARBA00006293"/>
    </source>
</evidence>
<evidence type="ECO:0000256" key="5">
    <source>
        <dbReference type="ARBA" id="ARBA00023136"/>
    </source>
</evidence>
<dbReference type="AlphaFoldDB" id="A0ABD3MG79"/>
<evidence type="ECO:0000256" key="6">
    <source>
        <dbReference type="SAM" id="MobiDB-lite"/>
    </source>
</evidence>